<evidence type="ECO:0008006" key="4">
    <source>
        <dbReference type="Google" id="ProtNLM"/>
    </source>
</evidence>
<organism evidence="2 3">
    <name type="scientific">Salinicoccus jeotgali</name>
    <dbReference type="NCBI Taxonomy" id="381634"/>
    <lineage>
        <taxon>Bacteria</taxon>
        <taxon>Bacillati</taxon>
        <taxon>Bacillota</taxon>
        <taxon>Bacilli</taxon>
        <taxon>Bacillales</taxon>
        <taxon>Staphylococcaceae</taxon>
        <taxon>Salinicoccus</taxon>
    </lineage>
</organism>
<proteinExistence type="predicted"/>
<accession>A0ABP7ED62</accession>
<dbReference type="Pfam" id="PF11457">
    <property type="entry name" value="DUF3021"/>
    <property type="match status" value="1"/>
</dbReference>
<dbReference type="RefSeq" id="WP_344700891.1">
    <property type="nucleotide sequence ID" value="NZ_BAABCK010000011.1"/>
</dbReference>
<dbReference type="InterPro" id="IPR021560">
    <property type="entry name" value="DUF3021"/>
</dbReference>
<feature type="transmembrane region" description="Helical" evidence="1">
    <location>
        <begin position="7"/>
        <end position="25"/>
    </location>
</feature>
<feature type="transmembrane region" description="Helical" evidence="1">
    <location>
        <begin position="37"/>
        <end position="54"/>
    </location>
</feature>
<dbReference type="Proteomes" id="UP001500920">
    <property type="component" value="Unassembled WGS sequence"/>
</dbReference>
<feature type="transmembrane region" description="Helical" evidence="1">
    <location>
        <begin position="94"/>
        <end position="116"/>
    </location>
</feature>
<keyword evidence="3" id="KW-1185">Reference proteome</keyword>
<gene>
    <name evidence="2" type="ORF">GCM10022378_03370</name>
</gene>
<sequence length="125" mass="13915">MMLIKKGLLRGGIPFIIMEAFASALYLQGKLAESNDLFFGGLVLLILGATTVIYNIDQWSLTKQSAVHFSIMLGTLFPVLLLSGWYPVTSLQDILLVFMIFISSGLIIWMIMFILAKVFKHQGSI</sequence>
<keyword evidence="1" id="KW-0812">Transmembrane</keyword>
<keyword evidence="1" id="KW-1133">Transmembrane helix</keyword>
<feature type="transmembrane region" description="Helical" evidence="1">
    <location>
        <begin position="66"/>
        <end position="88"/>
    </location>
</feature>
<protein>
    <recommendedName>
        <fullName evidence="4">DUF3021 domain-containing protein</fullName>
    </recommendedName>
</protein>
<evidence type="ECO:0000313" key="2">
    <source>
        <dbReference type="EMBL" id="GAA3716377.1"/>
    </source>
</evidence>
<dbReference type="EMBL" id="BAABCK010000011">
    <property type="protein sequence ID" value="GAA3716377.1"/>
    <property type="molecule type" value="Genomic_DNA"/>
</dbReference>
<evidence type="ECO:0000256" key="1">
    <source>
        <dbReference type="SAM" id="Phobius"/>
    </source>
</evidence>
<reference evidence="3" key="1">
    <citation type="journal article" date="2019" name="Int. J. Syst. Evol. Microbiol.">
        <title>The Global Catalogue of Microorganisms (GCM) 10K type strain sequencing project: providing services to taxonomists for standard genome sequencing and annotation.</title>
        <authorList>
            <consortium name="The Broad Institute Genomics Platform"/>
            <consortium name="The Broad Institute Genome Sequencing Center for Infectious Disease"/>
            <person name="Wu L."/>
            <person name="Ma J."/>
        </authorList>
    </citation>
    <scope>NUCLEOTIDE SEQUENCE [LARGE SCALE GENOMIC DNA]</scope>
    <source>
        <strain evidence="3">JCM 16981</strain>
    </source>
</reference>
<keyword evidence="1" id="KW-0472">Membrane</keyword>
<name>A0ABP7ED62_9STAP</name>
<evidence type="ECO:0000313" key="3">
    <source>
        <dbReference type="Proteomes" id="UP001500920"/>
    </source>
</evidence>
<comment type="caution">
    <text evidence="2">The sequence shown here is derived from an EMBL/GenBank/DDBJ whole genome shotgun (WGS) entry which is preliminary data.</text>
</comment>